<protein>
    <submittedName>
        <fullName evidence="2">Uncharacterized protein</fullName>
    </submittedName>
</protein>
<organism evidence="2 3">
    <name type="scientific">Arctia plantaginis</name>
    <name type="common">Wood tiger moth</name>
    <name type="synonym">Phalaena plantaginis</name>
    <dbReference type="NCBI Taxonomy" id="874455"/>
    <lineage>
        <taxon>Eukaryota</taxon>
        <taxon>Metazoa</taxon>
        <taxon>Ecdysozoa</taxon>
        <taxon>Arthropoda</taxon>
        <taxon>Hexapoda</taxon>
        <taxon>Insecta</taxon>
        <taxon>Pterygota</taxon>
        <taxon>Neoptera</taxon>
        <taxon>Endopterygota</taxon>
        <taxon>Lepidoptera</taxon>
        <taxon>Glossata</taxon>
        <taxon>Ditrysia</taxon>
        <taxon>Noctuoidea</taxon>
        <taxon>Erebidae</taxon>
        <taxon>Arctiinae</taxon>
        <taxon>Arctia</taxon>
    </lineage>
</organism>
<sequence length="190" mass="21619">MNKGMFNTPPRTMIKTRGPLARESLPTTEDKSIVLPRKVRFEIVVPKNDLKEIAKQIPKMEGSLKVELTSAASVHSKKRSTRSSLLARRKRLELEAAEAKAEIEKKLLEKRLEAQLAALEGGSSRKSQCNRRDSLAEASNKVEEWLNKNGSRQQRGQRRYRALCFTPWPKQWSASLQSPQFKTAVQTSYI</sequence>
<feature type="coiled-coil region" evidence="1">
    <location>
        <begin position="82"/>
        <end position="118"/>
    </location>
</feature>
<evidence type="ECO:0000256" key="1">
    <source>
        <dbReference type="SAM" id="Coils"/>
    </source>
</evidence>
<dbReference type="EMBL" id="CADEBC010000083">
    <property type="protein sequence ID" value="CAB3222264.1"/>
    <property type="molecule type" value="Genomic_DNA"/>
</dbReference>
<dbReference type="AlphaFoldDB" id="A0A8S0YR53"/>
<reference evidence="2 3" key="1">
    <citation type="submission" date="2020-04" db="EMBL/GenBank/DDBJ databases">
        <authorList>
            <person name="Wallbank WR R."/>
            <person name="Pardo Diaz C."/>
            <person name="Kozak K."/>
            <person name="Martin S."/>
            <person name="Jiggins C."/>
            <person name="Moest M."/>
            <person name="Warren A I."/>
            <person name="Byers J.R.P. K."/>
            <person name="Montejo-Kovacevich G."/>
            <person name="Yen C E."/>
        </authorList>
    </citation>
    <scope>NUCLEOTIDE SEQUENCE [LARGE SCALE GENOMIC DNA]</scope>
</reference>
<name>A0A8S0YR53_ARCPL</name>
<gene>
    <name evidence="2" type="ORF">APLA_LOCUS977</name>
</gene>
<comment type="caution">
    <text evidence="2">The sequence shown here is derived from an EMBL/GenBank/DDBJ whole genome shotgun (WGS) entry which is preliminary data.</text>
</comment>
<evidence type="ECO:0000313" key="3">
    <source>
        <dbReference type="Proteomes" id="UP000494106"/>
    </source>
</evidence>
<evidence type="ECO:0000313" key="2">
    <source>
        <dbReference type="EMBL" id="CAB3222264.1"/>
    </source>
</evidence>
<proteinExistence type="predicted"/>
<accession>A0A8S0YR53</accession>
<dbReference type="Proteomes" id="UP000494106">
    <property type="component" value="Unassembled WGS sequence"/>
</dbReference>
<keyword evidence="3" id="KW-1185">Reference proteome</keyword>
<keyword evidence="1" id="KW-0175">Coiled coil</keyword>
<dbReference type="OrthoDB" id="10593987at2759"/>